<dbReference type="CDD" id="cd00761">
    <property type="entry name" value="Glyco_tranf_GTA_type"/>
    <property type="match status" value="1"/>
</dbReference>
<dbReference type="RefSeq" id="WP_152272901.1">
    <property type="nucleotide sequence ID" value="NZ_VTFX01000005.1"/>
</dbReference>
<dbReference type="AlphaFoldDB" id="A0A5N6MFR4"/>
<organism evidence="1 2">
    <name type="scientific">Arthrobacter yangruifuii</name>
    <dbReference type="NCBI Taxonomy" id="2606616"/>
    <lineage>
        <taxon>Bacteria</taxon>
        <taxon>Bacillati</taxon>
        <taxon>Actinomycetota</taxon>
        <taxon>Actinomycetes</taxon>
        <taxon>Micrococcales</taxon>
        <taxon>Micrococcaceae</taxon>
        <taxon>Arthrobacter</taxon>
    </lineage>
</organism>
<comment type="caution">
    <text evidence="1">The sequence shown here is derived from an EMBL/GenBank/DDBJ whole genome shotgun (WGS) entry which is preliminary data.</text>
</comment>
<dbReference type="GO" id="GO:0016740">
    <property type="term" value="F:transferase activity"/>
    <property type="evidence" value="ECO:0007669"/>
    <property type="project" value="UniProtKB-KW"/>
</dbReference>
<dbReference type="SUPFAM" id="SSF53448">
    <property type="entry name" value="Nucleotide-diphospho-sugar transferases"/>
    <property type="match status" value="1"/>
</dbReference>
<dbReference type="EMBL" id="VTFX01000005">
    <property type="protein sequence ID" value="KAD3515261.1"/>
    <property type="molecule type" value="Genomic_DNA"/>
</dbReference>
<keyword evidence="1" id="KW-0808">Transferase</keyword>
<name>A0A5N6MFR4_9MICC</name>
<gene>
    <name evidence="1" type="ORF">GD627_13360</name>
</gene>
<evidence type="ECO:0000313" key="2">
    <source>
        <dbReference type="Proteomes" id="UP000326852"/>
    </source>
</evidence>
<dbReference type="Proteomes" id="UP000326852">
    <property type="component" value="Unassembled WGS sequence"/>
</dbReference>
<sequence length="317" mass="35364">MEETEEKTPGIGVGGIRNANASELTIGEEFSTAQEYSFWRRVVRLVRVRTKMFGLLLRNKTSKQAITGDTPAVVSLTTHGHRIRLVHYAIESIGRGNSRPQRVILWLDDPAAMTSLPRELIRLQSRGLEIKIAKNYGPHTKYYPYVASRSSGSDLALVTADDDTIYPKQWLRNLIKALHEDPSAVWCYRAHRLTFKDGVILPYSSWKRATSSVGSYRNFATGVSGVAYPPKMQDALKENGSIFTEFAPRADDIWLHAIAVRSGFRVRQVGSISREFDIVRGTWAGGLVGSNTSGGNDVQIRSTYTDQDRSKILSDGE</sequence>
<accession>A0A5N6MFR4</accession>
<evidence type="ECO:0000313" key="1">
    <source>
        <dbReference type="EMBL" id="KAD3515261.1"/>
    </source>
</evidence>
<keyword evidence="2" id="KW-1185">Reference proteome</keyword>
<dbReference type="InterPro" id="IPR029044">
    <property type="entry name" value="Nucleotide-diphossugar_trans"/>
</dbReference>
<proteinExistence type="predicted"/>
<protein>
    <submittedName>
        <fullName evidence="1">Glycosyltransferase family 2 protein</fullName>
    </submittedName>
</protein>
<reference evidence="1 2" key="1">
    <citation type="submission" date="2019-08" db="EMBL/GenBank/DDBJ databases">
        <title>Arthrobacter sp. nov., isolated from plateau pika and Tibetan wild ass.</title>
        <authorList>
            <person name="Ge Y."/>
        </authorList>
    </citation>
    <scope>NUCLEOTIDE SEQUENCE [LARGE SCALE GENOMIC DNA]</scope>
    <source>
        <strain evidence="1 2">785</strain>
    </source>
</reference>